<evidence type="ECO:0000256" key="3">
    <source>
        <dbReference type="PROSITE-ProRule" id="PRU00023"/>
    </source>
</evidence>
<dbReference type="AlphaFoldDB" id="A0A812UAB3"/>
<name>A0A812UAB3_9DINO</name>
<keyword evidence="2 3" id="KW-0040">ANK repeat</keyword>
<feature type="repeat" description="ANK" evidence="3">
    <location>
        <begin position="332"/>
        <end position="364"/>
    </location>
</feature>
<gene>
    <name evidence="4" type="primary">ANKRD50</name>
    <name evidence="4" type="ORF">SNEC2469_LOCUS16545</name>
</gene>
<proteinExistence type="predicted"/>
<dbReference type="EMBL" id="CAJNJA010026965">
    <property type="protein sequence ID" value="CAE7568058.1"/>
    <property type="molecule type" value="Genomic_DNA"/>
</dbReference>
<evidence type="ECO:0000313" key="4">
    <source>
        <dbReference type="EMBL" id="CAE7568058.1"/>
    </source>
</evidence>
<organism evidence="4 5">
    <name type="scientific">Symbiodinium necroappetens</name>
    <dbReference type="NCBI Taxonomy" id="1628268"/>
    <lineage>
        <taxon>Eukaryota</taxon>
        <taxon>Sar</taxon>
        <taxon>Alveolata</taxon>
        <taxon>Dinophyceae</taxon>
        <taxon>Suessiales</taxon>
        <taxon>Symbiodiniaceae</taxon>
        <taxon>Symbiodinium</taxon>
    </lineage>
</organism>
<dbReference type="OrthoDB" id="411889at2759"/>
<dbReference type="PANTHER" id="PTHR24198:SF165">
    <property type="entry name" value="ANKYRIN REPEAT-CONTAINING PROTEIN-RELATED"/>
    <property type="match status" value="1"/>
</dbReference>
<dbReference type="InterPro" id="IPR036770">
    <property type="entry name" value="Ankyrin_rpt-contain_sf"/>
</dbReference>
<reference evidence="4" key="1">
    <citation type="submission" date="2021-02" db="EMBL/GenBank/DDBJ databases">
        <authorList>
            <person name="Dougan E. K."/>
            <person name="Rhodes N."/>
            <person name="Thang M."/>
            <person name="Chan C."/>
        </authorList>
    </citation>
    <scope>NUCLEOTIDE SEQUENCE</scope>
</reference>
<keyword evidence="5" id="KW-1185">Reference proteome</keyword>
<comment type="caution">
    <text evidence="4">The sequence shown here is derived from an EMBL/GenBank/DDBJ whole genome shotgun (WGS) entry which is preliminary data.</text>
</comment>
<evidence type="ECO:0000256" key="1">
    <source>
        <dbReference type="ARBA" id="ARBA00022737"/>
    </source>
</evidence>
<dbReference type="InterPro" id="IPR002110">
    <property type="entry name" value="Ankyrin_rpt"/>
</dbReference>
<sequence>MACFRGSSRATPLELYARSLQKQNHRAGSEDTSTLFPMYTVPLKELLQMTVMEPHESLKERGELVSFEKGMGSAAFVSHQWVGENSPDPDFRQMSVLQDAIRCLLSTQKRIYHDIHTEMFLNASERCTSALNSKPLFFWYDYFSCPQLEKNHDFHKAVDSIPGYIGRCEFFFVLVPVIDNPSLCKVFTPSSWSERGWCLAEKLFRQLSHDSSWIVIKSATQFELVSHMGFSGSAPGEGTFSEAGDKARIAPVMQKSLQMKLRLLLEEHDLVGYRVLLNLQPVLLRGMRAQPLYSVLPADKSDLSLIPDPASHEVAEFLLQNGFQTIFDVDAAGWSPLHYAALRGEPLLMQGLLELHADPCRLTKKGNPSHGAMPGIGALDLCLRHQNNEAARLLLAAKAAADGRWELVSASLGDNAEGIRLLCQNRCNPLGKDPLGTSAISIACMFDSARAFEEILVQAGGQALAASTLAESIHAASVFQGSAHIIQGLIDLRADVNHQKEVKTMSPFGLIVSWHGLLHRLGRVTPLTTLCYHMQGSTPLMAAVLSGQYECAAILVAAGARQDLRNRHGWSASDFARNQAVPDFLVQALRSQPRDCEVVASFALRNVSRRSVPRGPAESDCVNFQAVGPVG</sequence>
<accession>A0A812UAB3</accession>
<dbReference type="PROSITE" id="PS50297">
    <property type="entry name" value="ANK_REP_REGION"/>
    <property type="match status" value="2"/>
</dbReference>
<keyword evidence="1" id="KW-0677">Repeat</keyword>
<dbReference type="Gene3D" id="1.25.40.20">
    <property type="entry name" value="Ankyrin repeat-containing domain"/>
    <property type="match status" value="2"/>
</dbReference>
<protein>
    <submittedName>
        <fullName evidence="4">ANKRD50 protein</fullName>
    </submittedName>
</protein>
<dbReference type="Pfam" id="PF00023">
    <property type="entry name" value="Ank"/>
    <property type="match status" value="1"/>
</dbReference>
<dbReference type="Proteomes" id="UP000601435">
    <property type="component" value="Unassembled WGS sequence"/>
</dbReference>
<evidence type="ECO:0000256" key="2">
    <source>
        <dbReference type="ARBA" id="ARBA00023043"/>
    </source>
</evidence>
<dbReference type="SMART" id="SM00248">
    <property type="entry name" value="ANK"/>
    <property type="match status" value="4"/>
</dbReference>
<dbReference type="PANTHER" id="PTHR24198">
    <property type="entry name" value="ANKYRIN REPEAT AND PROTEIN KINASE DOMAIN-CONTAINING PROTEIN"/>
    <property type="match status" value="1"/>
</dbReference>
<dbReference type="SUPFAM" id="SSF48403">
    <property type="entry name" value="Ankyrin repeat"/>
    <property type="match status" value="1"/>
</dbReference>
<evidence type="ECO:0000313" key="5">
    <source>
        <dbReference type="Proteomes" id="UP000601435"/>
    </source>
</evidence>
<feature type="repeat" description="ANK" evidence="3">
    <location>
        <begin position="535"/>
        <end position="567"/>
    </location>
</feature>
<dbReference type="PROSITE" id="PS50088">
    <property type="entry name" value="ANK_REPEAT"/>
    <property type="match status" value="2"/>
</dbReference>